<comment type="caution">
    <text evidence="1">The sequence shown here is derived from an EMBL/GenBank/DDBJ whole genome shotgun (WGS) entry which is preliminary data.</text>
</comment>
<protein>
    <submittedName>
        <fullName evidence="1">Uncharacterized protein</fullName>
    </submittedName>
</protein>
<keyword evidence="2" id="KW-1185">Reference proteome</keyword>
<dbReference type="RefSeq" id="WP_377334924.1">
    <property type="nucleotide sequence ID" value="NZ_JBHLUE010000002.1"/>
</dbReference>
<reference evidence="1 2" key="1">
    <citation type="submission" date="2024-09" db="EMBL/GenBank/DDBJ databases">
        <authorList>
            <person name="Sun Q."/>
            <person name="Mori K."/>
        </authorList>
    </citation>
    <scope>NUCLEOTIDE SEQUENCE [LARGE SCALE GENOMIC DNA]</scope>
    <source>
        <strain evidence="1 2">TBRC 2205</strain>
    </source>
</reference>
<dbReference type="EMBL" id="JBHLUE010000002">
    <property type="protein sequence ID" value="MFC0562881.1"/>
    <property type="molecule type" value="Genomic_DNA"/>
</dbReference>
<gene>
    <name evidence="1" type="ORF">ACFFHU_01660</name>
</gene>
<evidence type="ECO:0000313" key="2">
    <source>
        <dbReference type="Proteomes" id="UP001589894"/>
    </source>
</evidence>
<evidence type="ECO:0000313" key="1">
    <source>
        <dbReference type="EMBL" id="MFC0562881.1"/>
    </source>
</evidence>
<name>A0ABV6NQA5_9ACTN</name>
<accession>A0ABV6NQA5</accession>
<organism evidence="1 2">
    <name type="scientific">Plantactinospora siamensis</name>
    <dbReference type="NCBI Taxonomy" id="555372"/>
    <lineage>
        <taxon>Bacteria</taxon>
        <taxon>Bacillati</taxon>
        <taxon>Actinomycetota</taxon>
        <taxon>Actinomycetes</taxon>
        <taxon>Micromonosporales</taxon>
        <taxon>Micromonosporaceae</taxon>
        <taxon>Plantactinospora</taxon>
    </lineage>
</organism>
<sequence length="103" mass="11940">MTFDYYLLMRRGDQEGSPVNVMAVALGDRPVEAVIWGYRNNRWEFRPEVAIAHLYEDRELPIRLTDRETAEQAALTFTEVPLPTEAELTEICRTAPRRGSRRS</sequence>
<dbReference type="Proteomes" id="UP001589894">
    <property type="component" value="Unassembled WGS sequence"/>
</dbReference>
<proteinExistence type="predicted"/>